<comment type="caution">
    <text evidence="1">The sequence shown here is derived from an EMBL/GenBank/DDBJ whole genome shotgun (WGS) entry which is preliminary data.</text>
</comment>
<evidence type="ECO:0000313" key="2">
    <source>
        <dbReference type="Proteomes" id="UP000297567"/>
    </source>
</evidence>
<accession>A0A4Z0ZPG0</accession>
<dbReference type="AlphaFoldDB" id="A0A4Z0ZPG0"/>
<dbReference type="EMBL" id="RQGH01000033">
    <property type="protein sequence ID" value="TGL60021.1"/>
    <property type="molecule type" value="Genomic_DNA"/>
</dbReference>
<sequence>MKKITIILILLNLQCADSERQNCRENLDSIEFQKIMALSLLEPFPETTDQENESRKNFGQINFVYTQIKADERKRKCDNNFF</sequence>
<protein>
    <submittedName>
        <fullName evidence="1">Uncharacterized protein</fullName>
    </submittedName>
</protein>
<dbReference type="Proteomes" id="UP000297567">
    <property type="component" value="Unassembled WGS sequence"/>
</dbReference>
<keyword evidence="2" id="KW-1185">Reference proteome</keyword>
<name>A0A4Z0ZPG0_9LEPT</name>
<gene>
    <name evidence="1" type="ORF">EHQ62_16845</name>
</gene>
<proteinExistence type="predicted"/>
<organism evidence="1 2">
    <name type="scientific">Leptospira jelokensis</name>
    <dbReference type="NCBI Taxonomy" id="2484931"/>
    <lineage>
        <taxon>Bacteria</taxon>
        <taxon>Pseudomonadati</taxon>
        <taxon>Spirochaetota</taxon>
        <taxon>Spirochaetia</taxon>
        <taxon>Leptospirales</taxon>
        <taxon>Leptospiraceae</taxon>
        <taxon>Leptospira</taxon>
    </lineage>
</organism>
<evidence type="ECO:0000313" key="1">
    <source>
        <dbReference type="EMBL" id="TGL60021.1"/>
    </source>
</evidence>
<reference evidence="1" key="1">
    <citation type="journal article" date="2019" name="PLoS Negl. Trop. Dis.">
        <title>Revisiting the worldwide diversity of Leptospira species in the environment.</title>
        <authorList>
            <person name="Vincent A.T."/>
            <person name="Schiettekatte O."/>
            <person name="Bourhy P."/>
            <person name="Veyrier F.J."/>
            <person name="Picardeau M."/>
        </authorList>
    </citation>
    <scope>NUCLEOTIDE SEQUENCE [LARGE SCALE GENOMIC DNA]</scope>
    <source>
        <strain evidence="1">201702451</strain>
    </source>
</reference>
<dbReference type="RefSeq" id="WP_135644950.1">
    <property type="nucleotide sequence ID" value="NZ_RQGH01000033.1"/>
</dbReference>